<comment type="caution">
    <text evidence="8">The sequence shown here is derived from an EMBL/GenBank/DDBJ whole genome shotgun (WGS) entry which is preliminary data.</text>
</comment>
<dbReference type="SUPFAM" id="SSF57667">
    <property type="entry name" value="beta-beta-alpha zinc fingers"/>
    <property type="match status" value="1"/>
</dbReference>
<dbReference type="Gene3D" id="3.30.160.60">
    <property type="entry name" value="Classic Zinc Finger"/>
    <property type="match status" value="1"/>
</dbReference>
<evidence type="ECO:0000256" key="5">
    <source>
        <dbReference type="PROSITE-ProRule" id="PRU00042"/>
    </source>
</evidence>
<feature type="region of interest" description="Disordered" evidence="6">
    <location>
        <begin position="351"/>
        <end position="407"/>
    </location>
</feature>
<evidence type="ECO:0000256" key="6">
    <source>
        <dbReference type="SAM" id="MobiDB-lite"/>
    </source>
</evidence>
<sequence>MPAKPESESEYHPCRKCDLTFPSWMAFHQHKVASDRHVCCLVCSKDFVTKEACDIHVKQFHAAKQNLTCPGCSKTFSRLGSIISHIELKQCTAGVVPDFKDRLKQKKEFYDNHENMRNFVEFGKTAGEFDSTPKPMLPPTDKVAGKPLNLIDDDDNGHLIFAEPFDNWPTRAEVKKFEEDLIKFDDTSTALNAPWDQNVVKIGSSTKSTNAVKPIANTAIPTGLLIDQYTYKDVGLKVANLMDDFPVLAKSNPPVAGKKSPLTASSVSPAPSTIRAPSIVQTPSAVPNNSTIATPLQSSAASWFAEPLVPQRGTVTSESATKPTAWEDRNKIYPQADEVINRLLAHNRAQSTQIDSSKQPRPALVPVPTLNTNQNTAWGKKATSSTPATATSFTPITATPATTPATSIWPSIQNTKAKPTPLSSPSTTSAIKVNENNAWFMNRATPPGLPHLKPVSPAAPAVPAAIVAPVASGHSTPVAALTQQVDSTSLKPAQPAMDEDLDPYHPNNPGFNALRFYIPALRKYKCPHKGCKKSHDTVSAFIQHLKSVAHAKEKLVCRKCLRVFKNATALTQHSESQGVRCDIRETDAFSACVDEFTAGTAAPVGRHADDTVKYALNDLKAENMASDSFATAYKAHYAAKDKEFNTYWQNQQPKCASTSGRKMSTSSQKITGNSTSQEQLPLAGEQEVEMPDFIPDYFSRLVVETPMPEETGTVITANAPPRTPLEASITVSVLNSKPSDMTSNSNTPTTTPSQHLNAREAITTYIAQAQIDISSLRSNLVTIFASPSLLEAELYDRRLKEAALFINDHLISPPKP</sequence>
<organism evidence="8 9">
    <name type="scientific">Cudoniella acicularis</name>
    <dbReference type="NCBI Taxonomy" id="354080"/>
    <lineage>
        <taxon>Eukaryota</taxon>
        <taxon>Fungi</taxon>
        <taxon>Dikarya</taxon>
        <taxon>Ascomycota</taxon>
        <taxon>Pezizomycotina</taxon>
        <taxon>Leotiomycetes</taxon>
        <taxon>Helotiales</taxon>
        <taxon>Tricladiaceae</taxon>
        <taxon>Cudoniella</taxon>
    </lineage>
</organism>
<evidence type="ECO:0000256" key="4">
    <source>
        <dbReference type="ARBA" id="ARBA00022833"/>
    </source>
</evidence>
<name>A0A8H4RW00_9HELO</name>
<keyword evidence="3 5" id="KW-0863">Zinc-finger</keyword>
<feature type="domain" description="C2H2-type" evidence="7">
    <location>
        <begin position="524"/>
        <end position="555"/>
    </location>
</feature>
<dbReference type="GO" id="GO:0000981">
    <property type="term" value="F:DNA-binding transcription factor activity, RNA polymerase II-specific"/>
    <property type="evidence" value="ECO:0007669"/>
    <property type="project" value="TreeGrafter"/>
</dbReference>
<feature type="region of interest" description="Disordered" evidence="6">
    <location>
        <begin position="252"/>
        <end position="285"/>
    </location>
</feature>
<dbReference type="GO" id="GO:0000977">
    <property type="term" value="F:RNA polymerase II transcription regulatory region sequence-specific DNA binding"/>
    <property type="evidence" value="ECO:0007669"/>
    <property type="project" value="TreeGrafter"/>
</dbReference>
<dbReference type="EMBL" id="JAAMPI010000065">
    <property type="protein sequence ID" value="KAF4636451.1"/>
    <property type="molecule type" value="Genomic_DNA"/>
</dbReference>
<accession>A0A8H4RW00</accession>
<protein>
    <recommendedName>
        <fullName evidence="7">C2H2-type domain-containing protein</fullName>
    </recommendedName>
</protein>
<feature type="compositionally biased region" description="Polar residues" evidence="6">
    <location>
        <begin position="262"/>
        <end position="271"/>
    </location>
</feature>
<keyword evidence="9" id="KW-1185">Reference proteome</keyword>
<feature type="compositionally biased region" description="Low complexity" evidence="6">
    <location>
        <begin position="382"/>
        <end position="407"/>
    </location>
</feature>
<reference evidence="8 9" key="1">
    <citation type="submission" date="2020-03" db="EMBL/GenBank/DDBJ databases">
        <title>Draft Genome Sequence of Cudoniella acicularis.</title>
        <authorList>
            <person name="Buettner E."/>
            <person name="Kellner H."/>
        </authorList>
    </citation>
    <scope>NUCLEOTIDE SEQUENCE [LARGE SCALE GENOMIC DNA]</scope>
    <source>
        <strain evidence="8 9">DSM 108380</strain>
    </source>
</reference>
<dbReference type="PANTHER" id="PTHR24409">
    <property type="entry name" value="ZINC FINGER PROTEIN 142"/>
    <property type="match status" value="1"/>
</dbReference>
<dbReference type="AlphaFoldDB" id="A0A8H4RW00"/>
<dbReference type="PROSITE" id="PS00028">
    <property type="entry name" value="ZINC_FINGER_C2H2_1"/>
    <property type="match status" value="1"/>
</dbReference>
<dbReference type="GO" id="GO:0005634">
    <property type="term" value="C:nucleus"/>
    <property type="evidence" value="ECO:0007669"/>
    <property type="project" value="TreeGrafter"/>
</dbReference>
<evidence type="ECO:0000259" key="7">
    <source>
        <dbReference type="PROSITE" id="PS50157"/>
    </source>
</evidence>
<dbReference type="InterPro" id="IPR013087">
    <property type="entry name" value="Znf_C2H2_type"/>
</dbReference>
<evidence type="ECO:0000313" key="9">
    <source>
        <dbReference type="Proteomes" id="UP000566819"/>
    </source>
</evidence>
<dbReference type="PROSITE" id="PS50157">
    <property type="entry name" value="ZINC_FINGER_C2H2_2"/>
    <property type="match status" value="1"/>
</dbReference>
<dbReference type="PANTHER" id="PTHR24409:SF295">
    <property type="entry name" value="AZ2-RELATED"/>
    <property type="match status" value="1"/>
</dbReference>
<dbReference type="OrthoDB" id="8117402at2759"/>
<feature type="compositionally biased region" description="Polar residues" evidence="6">
    <location>
        <begin position="655"/>
        <end position="679"/>
    </location>
</feature>
<dbReference type="Proteomes" id="UP000566819">
    <property type="component" value="Unassembled WGS sequence"/>
</dbReference>
<feature type="region of interest" description="Disordered" evidence="6">
    <location>
        <begin position="655"/>
        <end position="683"/>
    </location>
</feature>
<keyword evidence="4" id="KW-0862">Zinc</keyword>
<evidence type="ECO:0000313" key="8">
    <source>
        <dbReference type="EMBL" id="KAF4636451.1"/>
    </source>
</evidence>
<evidence type="ECO:0000256" key="2">
    <source>
        <dbReference type="ARBA" id="ARBA00022737"/>
    </source>
</evidence>
<keyword evidence="2" id="KW-0677">Repeat</keyword>
<keyword evidence="1" id="KW-0479">Metal-binding</keyword>
<dbReference type="InterPro" id="IPR036236">
    <property type="entry name" value="Znf_C2H2_sf"/>
</dbReference>
<evidence type="ECO:0000256" key="3">
    <source>
        <dbReference type="ARBA" id="ARBA00022771"/>
    </source>
</evidence>
<dbReference type="GO" id="GO:0008270">
    <property type="term" value="F:zinc ion binding"/>
    <property type="evidence" value="ECO:0007669"/>
    <property type="project" value="UniProtKB-KW"/>
</dbReference>
<proteinExistence type="predicted"/>
<evidence type="ECO:0000256" key="1">
    <source>
        <dbReference type="ARBA" id="ARBA00022723"/>
    </source>
</evidence>
<dbReference type="SMART" id="SM00355">
    <property type="entry name" value="ZnF_C2H2"/>
    <property type="match status" value="5"/>
</dbReference>
<gene>
    <name evidence="8" type="ORF">G7Y89_g1639</name>
</gene>